<keyword evidence="4" id="KW-1185">Reference proteome</keyword>
<reference evidence="3 4" key="1">
    <citation type="submission" date="2021-01" db="EMBL/GenBank/DDBJ databases">
        <title>Whole genome shotgun sequence of Planotetraspora kaengkrachanensis NBRC 104272.</title>
        <authorList>
            <person name="Komaki H."/>
            <person name="Tamura T."/>
        </authorList>
    </citation>
    <scope>NUCLEOTIDE SEQUENCE [LARGE SCALE GENOMIC DNA]</scope>
    <source>
        <strain evidence="3 4">NBRC 104272</strain>
    </source>
</reference>
<dbReference type="InterPro" id="IPR047057">
    <property type="entry name" value="MerR_fam"/>
</dbReference>
<gene>
    <name evidence="3" type="ORF">Pka01_45360</name>
</gene>
<feature type="domain" description="HTH merR-type" evidence="2">
    <location>
        <begin position="1"/>
        <end position="71"/>
    </location>
</feature>
<dbReference type="GO" id="GO:0003700">
    <property type="term" value="F:DNA-binding transcription factor activity"/>
    <property type="evidence" value="ECO:0007669"/>
    <property type="project" value="InterPro"/>
</dbReference>
<dbReference type="SMART" id="SM00422">
    <property type="entry name" value="HTH_MERR"/>
    <property type="match status" value="1"/>
</dbReference>
<dbReference type="Gene3D" id="3.20.80.10">
    <property type="entry name" value="Regulatory factor, effector binding domain"/>
    <property type="match status" value="1"/>
</dbReference>
<comment type="caution">
    <text evidence="3">The sequence shown here is derived from an EMBL/GenBank/DDBJ whole genome shotgun (WGS) entry which is preliminary data.</text>
</comment>
<dbReference type="Gene3D" id="1.10.1660.10">
    <property type="match status" value="1"/>
</dbReference>
<accession>A0A8J3PUQ2</accession>
<sequence length="272" mass="29859">MFSIGDFARLGRVSVRMLRHYDALGLLRPARVDQASGYRYYEAGQLSRLNRLLALKDLGLSLHEVGPILEEKVGPAELRGMLRLRHAELEAQVADDIARLARVEARLRMIETEGAMPADVVIKSVSGVRLAELSATAESYESDKIGPVIQHLYADLVERLDDAGLTITGPAVAWYEPVPDGVRAHAGAPANLEPGRTYDFDVVDLPSVEQAATTIHHGPMDDVSGTYEQLARWIEDNGYQSSGIAREVYLHYGDGDPASWVTELQEAVTRLA</sequence>
<dbReference type="SUPFAM" id="SSF46955">
    <property type="entry name" value="Putative DNA-binding domain"/>
    <property type="match status" value="1"/>
</dbReference>
<dbReference type="InterPro" id="IPR000551">
    <property type="entry name" value="MerR-type_HTH_dom"/>
</dbReference>
<dbReference type="Pfam" id="PF13411">
    <property type="entry name" value="MerR_1"/>
    <property type="match status" value="1"/>
</dbReference>
<evidence type="ECO:0000259" key="2">
    <source>
        <dbReference type="PROSITE" id="PS50937"/>
    </source>
</evidence>
<dbReference type="PROSITE" id="PS50937">
    <property type="entry name" value="HTH_MERR_2"/>
    <property type="match status" value="1"/>
</dbReference>
<dbReference type="Proteomes" id="UP000630097">
    <property type="component" value="Unassembled WGS sequence"/>
</dbReference>
<proteinExistence type="predicted"/>
<dbReference type="SUPFAM" id="SSF55136">
    <property type="entry name" value="Probable bacterial effector-binding domain"/>
    <property type="match status" value="1"/>
</dbReference>
<dbReference type="InterPro" id="IPR009061">
    <property type="entry name" value="DNA-bd_dom_put_sf"/>
</dbReference>
<organism evidence="3 4">
    <name type="scientific">Planotetraspora kaengkrachanensis</name>
    <dbReference type="NCBI Taxonomy" id="575193"/>
    <lineage>
        <taxon>Bacteria</taxon>
        <taxon>Bacillati</taxon>
        <taxon>Actinomycetota</taxon>
        <taxon>Actinomycetes</taxon>
        <taxon>Streptosporangiales</taxon>
        <taxon>Streptosporangiaceae</taxon>
        <taxon>Planotetraspora</taxon>
    </lineage>
</organism>
<evidence type="ECO:0000256" key="1">
    <source>
        <dbReference type="ARBA" id="ARBA00023125"/>
    </source>
</evidence>
<dbReference type="InterPro" id="IPR011256">
    <property type="entry name" value="Reg_factor_effector_dom_sf"/>
</dbReference>
<protein>
    <submittedName>
        <fullName evidence="3">MerR family transcriptional regulator</fullName>
    </submittedName>
</protein>
<evidence type="ECO:0000313" key="4">
    <source>
        <dbReference type="Proteomes" id="UP000630097"/>
    </source>
</evidence>
<keyword evidence="1" id="KW-0238">DNA-binding</keyword>
<dbReference type="GO" id="GO:0003677">
    <property type="term" value="F:DNA binding"/>
    <property type="evidence" value="ECO:0007669"/>
    <property type="project" value="UniProtKB-KW"/>
</dbReference>
<dbReference type="SMART" id="SM00871">
    <property type="entry name" value="AraC_E_bind"/>
    <property type="match status" value="1"/>
</dbReference>
<dbReference type="EMBL" id="BONV01000019">
    <property type="protein sequence ID" value="GIG81409.1"/>
    <property type="molecule type" value="Genomic_DNA"/>
</dbReference>
<dbReference type="PANTHER" id="PTHR30204">
    <property type="entry name" value="REDOX-CYCLING DRUG-SENSING TRANSCRIPTIONAL ACTIVATOR SOXR"/>
    <property type="match status" value="1"/>
</dbReference>
<name>A0A8J3PUQ2_9ACTN</name>
<evidence type="ECO:0000313" key="3">
    <source>
        <dbReference type="EMBL" id="GIG81409.1"/>
    </source>
</evidence>
<dbReference type="InterPro" id="IPR010499">
    <property type="entry name" value="AraC_E-bd"/>
</dbReference>
<dbReference type="AlphaFoldDB" id="A0A8J3PUQ2"/>
<dbReference type="PANTHER" id="PTHR30204:SF97">
    <property type="entry name" value="MERR FAMILY REGULATORY PROTEIN"/>
    <property type="match status" value="1"/>
</dbReference>
<dbReference type="CDD" id="cd01107">
    <property type="entry name" value="HTH_BmrR"/>
    <property type="match status" value="1"/>
</dbReference>
<dbReference type="RefSeq" id="WP_203884765.1">
    <property type="nucleotide sequence ID" value="NZ_BAABHH010000018.1"/>
</dbReference>